<dbReference type="EMBL" id="LJQZ01000047">
    <property type="protein sequence ID" value="KPY21030.1"/>
    <property type="molecule type" value="Genomic_DNA"/>
</dbReference>
<accession>A0ABD4BKY4</accession>
<evidence type="ECO:0000313" key="2">
    <source>
        <dbReference type="Proteomes" id="UP000050396"/>
    </source>
</evidence>
<organism evidence="1 2">
    <name type="scientific">Pseudomonas savastanoi pv. phaseolicola</name>
    <name type="common">Pseudomonas syringae pv. phaseolicola</name>
    <dbReference type="NCBI Taxonomy" id="319"/>
    <lineage>
        <taxon>Bacteria</taxon>
        <taxon>Pseudomonadati</taxon>
        <taxon>Pseudomonadota</taxon>
        <taxon>Gammaproteobacteria</taxon>
        <taxon>Pseudomonadales</taxon>
        <taxon>Pseudomonadaceae</taxon>
        <taxon>Pseudomonas</taxon>
    </lineage>
</organism>
<sequence length="68" mass="7416">MPLAVAAISKIQSRRLRPSPIRGRPVDAELRNRVRELLAAGLGIRAVARHAACSTTTAMKARDELAQR</sequence>
<gene>
    <name evidence="1" type="ORF">ALO55_101809</name>
</gene>
<name>A0ABD4BKY4_PSESH</name>
<proteinExistence type="predicted"/>
<evidence type="ECO:0000313" key="1">
    <source>
        <dbReference type="EMBL" id="KPY21030.1"/>
    </source>
</evidence>
<comment type="caution">
    <text evidence="1">The sequence shown here is derived from an EMBL/GenBank/DDBJ whole genome shotgun (WGS) entry which is preliminary data.</text>
</comment>
<reference evidence="1 2" key="1">
    <citation type="submission" date="2015-09" db="EMBL/GenBank/DDBJ databases">
        <title>Genome announcement of multiple Pseudomonas syringae strains.</title>
        <authorList>
            <person name="Thakur S."/>
            <person name="Wang P.W."/>
            <person name="Gong Y."/>
            <person name="Weir B.S."/>
            <person name="Guttman D.S."/>
        </authorList>
    </citation>
    <scope>NUCLEOTIDE SEQUENCE [LARGE SCALE GENOMIC DNA]</scope>
    <source>
        <strain evidence="1 2">ICMP2740</strain>
    </source>
</reference>
<protein>
    <submittedName>
        <fullName evidence="1">Resolvase</fullName>
    </submittedName>
</protein>
<dbReference type="Proteomes" id="UP000050396">
    <property type="component" value="Unassembled WGS sequence"/>
</dbReference>
<dbReference type="AlphaFoldDB" id="A0ABD4BKY4"/>